<dbReference type="SUPFAM" id="SSF52047">
    <property type="entry name" value="RNI-like"/>
    <property type="match status" value="1"/>
</dbReference>
<dbReference type="AlphaFoldDB" id="A0A915JDQ0"/>
<evidence type="ECO:0000313" key="1">
    <source>
        <dbReference type="Proteomes" id="UP000887565"/>
    </source>
</evidence>
<protein>
    <submittedName>
        <fullName evidence="2">Uncharacterized protein</fullName>
    </submittedName>
</protein>
<organism evidence="1 2">
    <name type="scientific">Romanomermis culicivorax</name>
    <name type="common">Nematode worm</name>
    <dbReference type="NCBI Taxonomy" id="13658"/>
    <lineage>
        <taxon>Eukaryota</taxon>
        <taxon>Metazoa</taxon>
        <taxon>Ecdysozoa</taxon>
        <taxon>Nematoda</taxon>
        <taxon>Enoplea</taxon>
        <taxon>Dorylaimia</taxon>
        <taxon>Mermithida</taxon>
        <taxon>Mermithoidea</taxon>
        <taxon>Mermithidae</taxon>
        <taxon>Romanomermis</taxon>
    </lineage>
</organism>
<keyword evidence="1" id="KW-1185">Reference proteome</keyword>
<accession>A0A915JDQ0</accession>
<dbReference type="Proteomes" id="UP000887565">
    <property type="component" value="Unplaced"/>
</dbReference>
<reference evidence="2" key="1">
    <citation type="submission" date="2022-11" db="UniProtKB">
        <authorList>
            <consortium name="WormBaseParasite"/>
        </authorList>
    </citation>
    <scope>IDENTIFICATION</scope>
</reference>
<name>A0A915JDQ0_ROMCU</name>
<sequence>MSLISEISFPDDHYVYWDELLVAQAIIGRRRGFPRNLQKFHWILPQRQIKPIVFRTVVNFLFKSSNFYSLNSLTFNCSQDLSIDLSSLDFIFQKFGAMPRLENLNWWLSLDIDAESDRFEGAGDILARNLGAGFQNLKFLTLRDFDEPTKSNLPFHFPEKLRYLKVSGVGSFTQMTFVPKIDRPMINLRKFICSENSGQILELIDSLCKFCPNLTFLQFWGLELLPLNEILSRLCRFYHRCSKNCRRKFLTMVQSSWSGDDFTDDSSSSLLNLEIKNCYIRGYMNDDIFNNSIRGRFCGVEGKICINSGTILLQIETNF</sequence>
<proteinExistence type="predicted"/>
<evidence type="ECO:0000313" key="2">
    <source>
        <dbReference type="WBParaSite" id="nRc.2.0.1.t24302-RA"/>
    </source>
</evidence>
<dbReference type="WBParaSite" id="nRc.2.0.1.t24302-RA">
    <property type="protein sequence ID" value="nRc.2.0.1.t24302-RA"/>
    <property type="gene ID" value="nRc.2.0.1.g24302"/>
</dbReference>